<evidence type="ECO:0000256" key="1">
    <source>
        <dbReference type="SAM" id="MobiDB-lite"/>
    </source>
</evidence>
<keyword evidence="2" id="KW-0732">Signal</keyword>
<evidence type="ECO:0000256" key="2">
    <source>
        <dbReference type="SAM" id="SignalP"/>
    </source>
</evidence>
<proteinExistence type="evidence at transcript level"/>
<feature type="compositionally biased region" description="Basic and acidic residues" evidence="1">
    <location>
        <begin position="34"/>
        <end position="43"/>
    </location>
</feature>
<feature type="signal peptide" evidence="2">
    <location>
        <begin position="1"/>
        <end position="23"/>
    </location>
</feature>
<evidence type="ECO:0000313" key="3">
    <source>
        <dbReference type="EMBL" id="WGN96272.1"/>
    </source>
</evidence>
<feature type="chain" id="PRO_5041216658" evidence="2">
    <location>
        <begin position="24"/>
        <end position="67"/>
    </location>
</feature>
<reference evidence="3" key="2">
    <citation type="submission" date="2023-04" db="EMBL/GenBank/DDBJ databases">
        <authorList>
            <person name="Walker A."/>
            <person name="Perkins L.E."/>
            <person name="Battisti A."/>
            <person name="Zalucki M.P."/>
            <person name="King G.F."/>
        </authorList>
    </citation>
    <scope>NUCLEOTIDE SEQUENCE</scope>
    <source>
        <strain evidence="3">U-TPTX</strain>
        <tissue evidence="3">True setae</tissue>
    </source>
</reference>
<organism evidence="3">
    <name type="scientific">Ochrogaster lunifer</name>
    <name type="common">Bag-shelter moth</name>
    <dbReference type="NCBI Taxonomy" id="319761"/>
    <lineage>
        <taxon>Eukaryota</taxon>
        <taxon>Metazoa</taxon>
        <taxon>Ecdysozoa</taxon>
        <taxon>Arthropoda</taxon>
        <taxon>Hexapoda</taxon>
        <taxon>Insecta</taxon>
        <taxon>Pterygota</taxon>
        <taxon>Neoptera</taxon>
        <taxon>Endopterygota</taxon>
        <taxon>Lepidoptera</taxon>
        <taxon>Glossata</taxon>
        <taxon>Ditrysia</taxon>
        <taxon>Noctuoidea</taxon>
        <taxon>Notodontidae</taxon>
        <taxon>Thaumetopoeinae</taxon>
        <taxon>Ochrogaster</taxon>
    </lineage>
</organism>
<accession>A0AA49ETA8</accession>
<reference evidence="3" key="1">
    <citation type="journal article" date="2023" name="Proteomics">
        <title>Proteome of urticating setae of Ochrogaster lunifer, a processionary caterpillar of medical and veterinary importance, including primary structures of putative toxins.</title>
        <authorList>
            <person name="Walker A.A."/>
            <person name="Perkins L.E."/>
            <person name="Battisti A."/>
            <person name="Zalucki M.P."/>
            <person name="King G.F."/>
        </authorList>
    </citation>
    <scope>NUCLEOTIDE SEQUENCE</scope>
    <source>
        <strain evidence="3">U-TPTX</strain>
    </source>
</reference>
<protein>
    <submittedName>
        <fullName evidence="3">Setae polypeptide</fullName>
    </submittedName>
</protein>
<name>A0AA49ETA8_OCHLU</name>
<dbReference type="AlphaFoldDB" id="A0AA49ETA8"/>
<feature type="region of interest" description="Disordered" evidence="1">
    <location>
        <begin position="25"/>
        <end position="67"/>
    </location>
</feature>
<sequence>MKGVLKNIILLCFIFQIINAVTADEETAASDDGDVQRTSRHIIDGPIRSCPEGQRKDSSGRCRVVLG</sequence>
<dbReference type="EMBL" id="OQ876634">
    <property type="protein sequence ID" value="WGN96272.1"/>
    <property type="molecule type" value="mRNA"/>
</dbReference>